<dbReference type="EMBL" id="LGRX02029015">
    <property type="protein sequence ID" value="KAK3247401.1"/>
    <property type="molecule type" value="Genomic_DNA"/>
</dbReference>
<protein>
    <submittedName>
        <fullName evidence="2">Uncharacterized protein</fullName>
    </submittedName>
</protein>
<evidence type="ECO:0000313" key="3">
    <source>
        <dbReference type="EMBL" id="KAK3247401.1"/>
    </source>
</evidence>
<organism evidence="2 4">
    <name type="scientific">Cymbomonas tetramitiformis</name>
    <dbReference type="NCBI Taxonomy" id="36881"/>
    <lineage>
        <taxon>Eukaryota</taxon>
        <taxon>Viridiplantae</taxon>
        <taxon>Chlorophyta</taxon>
        <taxon>Pyramimonadophyceae</taxon>
        <taxon>Pyramimonadales</taxon>
        <taxon>Pyramimonadaceae</taxon>
        <taxon>Cymbomonas</taxon>
    </lineage>
</organism>
<comment type="caution">
    <text evidence="2">The sequence shown here is derived from an EMBL/GenBank/DDBJ whole genome shotgun (WGS) entry which is preliminary data.</text>
</comment>
<sequence>MSQPRTVIDDVLSSIPDLDLSAISGSNLEHSPGHHSPTDIPMRGTTTTLEYEQLHNDTSGVESPPIVATRESINSLLGPPRKRVDK</sequence>
<name>A0AAE0BWQ1_9CHLO</name>
<feature type="compositionally biased region" description="Polar residues" evidence="1">
    <location>
        <begin position="44"/>
        <end position="61"/>
    </location>
</feature>
<dbReference type="Proteomes" id="UP001190700">
    <property type="component" value="Unassembled WGS sequence"/>
</dbReference>
<gene>
    <name evidence="3" type="ORF">CYMTET_43099</name>
    <name evidence="2" type="ORF">CYMTET_47091</name>
</gene>
<evidence type="ECO:0000313" key="4">
    <source>
        <dbReference type="Proteomes" id="UP001190700"/>
    </source>
</evidence>
<proteinExistence type="predicted"/>
<dbReference type="AlphaFoldDB" id="A0AAE0BWQ1"/>
<accession>A0AAE0BWQ1</accession>
<feature type="region of interest" description="Disordered" evidence="1">
    <location>
        <begin position="22"/>
        <end position="86"/>
    </location>
</feature>
<evidence type="ECO:0000313" key="2">
    <source>
        <dbReference type="EMBL" id="KAK3243240.1"/>
    </source>
</evidence>
<evidence type="ECO:0000256" key="1">
    <source>
        <dbReference type="SAM" id="MobiDB-lite"/>
    </source>
</evidence>
<dbReference type="EMBL" id="LGRX02033036">
    <property type="protein sequence ID" value="KAK3243240.1"/>
    <property type="molecule type" value="Genomic_DNA"/>
</dbReference>
<keyword evidence="4" id="KW-1185">Reference proteome</keyword>
<reference evidence="2 4" key="1">
    <citation type="journal article" date="2015" name="Genome Biol. Evol.">
        <title>Comparative Genomics of a Bacterivorous Green Alga Reveals Evolutionary Causalities and Consequences of Phago-Mixotrophic Mode of Nutrition.</title>
        <authorList>
            <person name="Burns J.A."/>
            <person name="Paasch A."/>
            <person name="Narechania A."/>
            <person name="Kim E."/>
        </authorList>
    </citation>
    <scope>NUCLEOTIDE SEQUENCE [LARGE SCALE GENOMIC DNA]</scope>
    <source>
        <strain evidence="2">PLY_AMNH</strain>
    </source>
</reference>
<reference evidence="2" key="2">
    <citation type="submission" date="2023-06" db="EMBL/GenBank/DDBJ databases">
        <title>Long-read-based genome assembly of the green algal bacterivore Cymbomonas tetramitiformis.</title>
        <authorList>
            <person name="Gyaltshen Y."/>
            <person name="Rozenberg A."/>
            <person name="Paasch A."/>
            <person name="Burns J.A."/>
            <person name="Warring S."/>
            <person name="Larson R."/>
            <person name="Maurer-Alcala X."/>
            <person name="Dacks J."/>
            <person name="Kim E."/>
        </authorList>
    </citation>
    <scope>NUCLEOTIDE SEQUENCE</scope>
    <source>
        <strain evidence="2">PLY_AMNH</strain>
    </source>
</reference>